<reference evidence="1 2" key="1">
    <citation type="journal article" date="2015" name="Nature">
        <title>rRNA introns, odd ribosomes, and small enigmatic genomes across a large radiation of phyla.</title>
        <authorList>
            <person name="Brown C.T."/>
            <person name="Hug L.A."/>
            <person name="Thomas B.C."/>
            <person name="Sharon I."/>
            <person name="Castelle C.J."/>
            <person name="Singh A."/>
            <person name="Wilkins M.J."/>
            <person name="Williams K.H."/>
            <person name="Banfield J.F."/>
        </authorList>
    </citation>
    <scope>NUCLEOTIDE SEQUENCE [LARGE SCALE GENOMIC DNA]</scope>
</reference>
<evidence type="ECO:0000313" key="2">
    <source>
        <dbReference type="Proteomes" id="UP000034616"/>
    </source>
</evidence>
<protein>
    <submittedName>
        <fullName evidence="1">Uncharacterized protein</fullName>
    </submittedName>
</protein>
<comment type="caution">
    <text evidence="1">The sequence shown here is derived from an EMBL/GenBank/DDBJ whole genome shotgun (WGS) entry which is preliminary data.</text>
</comment>
<accession>A0A0G0UFV6</accession>
<sequence>MEIFHPVDVHDHGSIRRVEGKTIVEIRGKTHLLNEPGVTCLNSDTLEGERIYQKIFLRKKIYLPDEYEQAVAENLKGRFVLVLAMNGYSSLRPQQCAAWGVQVGAYEKACEVLLTQVTNWLRQQFPDIDVRFIHGASDIGVDKVIVHTANTLRRTQLGFSCPEYMFYVKDDDVPVYVAPTVREYSDAFVRSSDILIAANGRLQAYRMDIQAVFDYDKSFIPVNVLRLISTTGGPPAKNAAGQIEDAVAHFEQRVHIIGQRRLNDFGQDKWRAAILEINDVMTNICRQILPFDIGLEVVS</sequence>
<dbReference type="Proteomes" id="UP000034616">
    <property type="component" value="Unassembled WGS sequence"/>
</dbReference>
<gene>
    <name evidence="1" type="ORF">UU35_C0015G0016</name>
</gene>
<dbReference type="AlphaFoldDB" id="A0A0G0UFV6"/>
<evidence type="ECO:0000313" key="1">
    <source>
        <dbReference type="EMBL" id="KKR86321.1"/>
    </source>
</evidence>
<name>A0A0G0UFV6_9BACT</name>
<proteinExistence type="predicted"/>
<organism evidence="1 2">
    <name type="scientific">Candidatus Uhrbacteria bacterium GW2011_GWC2_41_11</name>
    <dbReference type="NCBI Taxonomy" id="1618985"/>
    <lineage>
        <taxon>Bacteria</taxon>
        <taxon>Candidatus Uhriibacteriota</taxon>
    </lineage>
</organism>
<dbReference type="EMBL" id="LCAH01000015">
    <property type="protein sequence ID" value="KKR86321.1"/>
    <property type="molecule type" value="Genomic_DNA"/>
</dbReference>